<feature type="transmembrane region" description="Helical" evidence="1">
    <location>
        <begin position="164"/>
        <end position="183"/>
    </location>
</feature>
<feature type="transmembrane region" description="Helical" evidence="1">
    <location>
        <begin position="7"/>
        <end position="30"/>
    </location>
</feature>
<keyword evidence="1" id="KW-1133">Transmembrane helix</keyword>
<name>A0ABR2J248_9EUKA</name>
<accession>A0ABR2J248</accession>
<evidence type="ECO:0000313" key="3">
    <source>
        <dbReference type="Proteomes" id="UP001470230"/>
    </source>
</evidence>
<comment type="caution">
    <text evidence="2">The sequence shown here is derived from an EMBL/GenBank/DDBJ whole genome shotgun (WGS) entry which is preliminary data.</text>
</comment>
<protein>
    <recommendedName>
        <fullName evidence="4">Tetraspanin family protein</fullName>
    </recommendedName>
</protein>
<feature type="transmembrane region" description="Helical" evidence="1">
    <location>
        <begin position="42"/>
        <end position="65"/>
    </location>
</feature>
<keyword evidence="1" id="KW-0812">Transmembrane</keyword>
<evidence type="ECO:0000256" key="1">
    <source>
        <dbReference type="SAM" id="Phobius"/>
    </source>
</evidence>
<dbReference type="Proteomes" id="UP001470230">
    <property type="component" value="Unassembled WGS sequence"/>
</dbReference>
<keyword evidence="1" id="KW-0472">Membrane</keyword>
<sequence length="204" mass="23505">MFYLSVATIFFIVAFISQIVVSSISIHWAIDPFIIFEHAFPFQVAFGLSIPIACAYTTLFCLLLIDSRSKMYLYLLTSLVIINSAMLIGLTSPPSLSSWIDKWDKKWTNTSHSMSFQLEKSCCGWKNFQDRSIINCPFLSKSGCMPIVEGWINMKYHQVFEIELLISSLFLYSLLSFFLARYCHKIEAIWAEIEIPFLPSDLYL</sequence>
<keyword evidence="3" id="KW-1185">Reference proteome</keyword>
<feature type="transmembrane region" description="Helical" evidence="1">
    <location>
        <begin position="72"/>
        <end position="90"/>
    </location>
</feature>
<organism evidence="2 3">
    <name type="scientific">Tritrichomonas musculus</name>
    <dbReference type="NCBI Taxonomy" id="1915356"/>
    <lineage>
        <taxon>Eukaryota</taxon>
        <taxon>Metamonada</taxon>
        <taxon>Parabasalia</taxon>
        <taxon>Tritrichomonadida</taxon>
        <taxon>Tritrichomonadidae</taxon>
        <taxon>Tritrichomonas</taxon>
    </lineage>
</organism>
<evidence type="ECO:0008006" key="4">
    <source>
        <dbReference type="Google" id="ProtNLM"/>
    </source>
</evidence>
<gene>
    <name evidence="2" type="ORF">M9Y10_007579</name>
</gene>
<dbReference type="EMBL" id="JAPFFF010000013">
    <property type="protein sequence ID" value="KAK8871836.1"/>
    <property type="molecule type" value="Genomic_DNA"/>
</dbReference>
<evidence type="ECO:0000313" key="2">
    <source>
        <dbReference type="EMBL" id="KAK8871836.1"/>
    </source>
</evidence>
<proteinExistence type="predicted"/>
<reference evidence="2 3" key="1">
    <citation type="submission" date="2024-04" db="EMBL/GenBank/DDBJ databases">
        <title>Tritrichomonas musculus Genome.</title>
        <authorList>
            <person name="Alves-Ferreira E."/>
            <person name="Grigg M."/>
            <person name="Lorenzi H."/>
            <person name="Galac M."/>
        </authorList>
    </citation>
    <scope>NUCLEOTIDE SEQUENCE [LARGE SCALE GENOMIC DNA]</scope>
    <source>
        <strain evidence="2 3">EAF2021</strain>
    </source>
</reference>